<accession>A0AAN9H158</accession>
<gene>
    <name evidence="1" type="ORF">R3I93_016613</name>
</gene>
<organism evidence="1 2">
    <name type="scientific">Phoxinus phoxinus</name>
    <name type="common">Eurasian minnow</name>
    <dbReference type="NCBI Taxonomy" id="58324"/>
    <lineage>
        <taxon>Eukaryota</taxon>
        <taxon>Metazoa</taxon>
        <taxon>Chordata</taxon>
        <taxon>Craniata</taxon>
        <taxon>Vertebrata</taxon>
        <taxon>Euteleostomi</taxon>
        <taxon>Actinopterygii</taxon>
        <taxon>Neopterygii</taxon>
        <taxon>Teleostei</taxon>
        <taxon>Ostariophysi</taxon>
        <taxon>Cypriniformes</taxon>
        <taxon>Leuciscidae</taxon>
        <taxon>Phoxininae</taxon>
        <taxon>Phoxinus</taxon>
    </lineage>
</organism>
<keyword evidence="2" id="KW-1185">Reference proteome</keyword>
<comment type="caution">
    <text evidence="1">The sequence shown here is derived from an EMBL/GenBank/DDBJ whole genome shotgun (WGS) entry which is preliminary data.</text>
</comment>
<name>A0AAN9H158_9TELE</name>
<evidence type="ECO:0000313" key="2">
    <source>
        <dbReference type="Proteomes" id="UP001364617"/>
    </source>
</evidence>
<dbReference type="AlphaFoldDB" id="A0AAN9H158"/>
<evidence type="ECO:0000313" key="1">
    <source>
        <dbReference type="EMBL" id="KAK7139530.1"/>
    </source>
</evidence>
<protein>
    <submittedName>
        <fullName evidence="1">Uncharacterized protein</fullName>
    </submittedName>
</protein>
<proteinExistence type="predicted"/>
<dbReference type="Proteomes" id="UP001364617">
    <property type="component" value="Unassembled WGS sequence"/>
</dbReference>
<reference evidence="1 2" key="1">
    <citation type="submission" date="2024-02" db="EMBL/GenBank/DDBJ databases">
        <title>Chromosome-level genome assembly of the Eurasian Minnow (Phoxinus phoxinus).</title>
        <authorList>
            <person name="Oriowo T.O."/>
            <person name="Martin S."/>
            <person name="Stange M."/>
            <person name="Chrysostomakis Y."/>
            <person name="Brown T."/>
            <person name="Winkler S."/>
            <person name="Kukowka S."/>
            <person name="Myers E.W."/>
            <person name="Bohne A."/>
        </authorList>
    </citation>
    <scope>NUCLEOTIDE SEQUENCE [LARGE SCALE GENOMIC DNA]</scope>
    <source>
        <strain evidence="1">ZFMK-TIS-60720</strain>
        <tissue evidence="1">Whole Organism</tissue>
    </source>
</reference>
<dbReference type="EMBL" id="JAYKXH010000017">
    <property type="protein sequence ID" value="KAK7139530.1"/>
    <property type="molecule type" value="Genomic_DNA"/>
</dbReference>
<sequence>MIFRHKHGVSSWSHWKERHENNGENEDYKAGKVLEHHDVVASTYSSELRHASRNYSQIWAVVTGDVENMCFCRATETHGTFVIFISERKNRIGSYLRQHFL</sequence>